<dbReference type="SUPFAM" id="SSF52540">
    <property type="entry name" value="P-loop containing nucleoside triphosphate hydrolases"/>
    <property type="match status" value="1"/>
</dbReference>
<comment type="caution">
    <text evidence="10">Lacks conserved residue(s) required for the propagation of feature annotation.</text>
</comment>
<dbReference type="OrthoDB" id="9805918at2"/>
<keyword evidence="9 10" id="KW-0342">GTP-binding</keyword>
<accession>A0A3D8INP7</accession>
<dbReference type="GO" id="GO:0002098">
    <property type="term" value="P:tRNA wobble uridine modification"/>
    <property type="evidence" value="ECO:0007669"/>
    <property type="project" value="TreeGrafter"/>
</dbReference>
<feature type="binding site" evidence="10">
    <location>
        <begin position="244"/>
        <end position="250"/>
    </location>
    <ligand>
        <name>GTP</name>
        <dbReference type="ChEBI" id="CHEBI:37565"/>
    </ligand>
</feature>
<feature type="binding site" evidence="10">
    <location>
        <position position="81"/>
    </location>
    <ligand>
        <name>(6S)-5-formyl-5,6,7,8-tetrahydrofolate</name>
        <dbReference type="ChEBI" id="CHEBI:57457"/>
    </ligand>
</feature>
<keyword evidence="8 10" id="KW-0630">Potassium</keyword>
<comment type="subunit">
    <text evidence="10">Homodimer. Heterotetramer of two MnmE and two MnmG subunits.</text>
</comment>
<dbReference type="PROSITE" id="PS51709">
    <property type="entry name" value="G_TRME"/>
    <property type="match status" value="1"/>
</dbReference>
<dbReference type="GO" id="GO:0046872">
    <property type="term" value="F:metal ion binding"/>
    <property type="evidence" value="ECO:0007669"/>
    <property type="project" value="UniProtKB-KW"/>
</dbReference>
<dbReference type="InterPro" id="IPR006073">
    <property type="entry name" value="GTP-bd"/>
</dbReference>
<feature type="binding site" evidence="10">
    <location>
        <position position="120"/>
    </location>
    <ligand>
        <name>(6S)-5-formyl-5,6,7,8-tetrahydrofolate</name>
        <dbReference type="ChEBI" id="CHEBI:57457"/>
    </ligand>
</feature>
<dbReference type="HAMAP" id="MF_00379">
    <property type="entry name" value="GTPase_MnmE"/>
    <property type="match status" value="1"/>
</dbReference>
<organism evidence="13 14">
    <name type="scientific">Helicobacter equorum</name>
    <dbReference type="NCBI Taxonomy" id="361872"/>
    <lineage>
        <taxon>Bacteria</taxon>
        <taxon>Pseudomonadati</taxon>
        <taxon>Campylobacterota</taxon>
        <taxon>Epsilonproteobacteria</taxon>
        <taxon>Campylobacterales</taxon>
        <taxon>Helicobacteraceae</taxon>
        <taxon>Helicobacter</taxon>
    </lineage>
</organism>
<dbReference type="InterPro" id="IPR004520">
    <property type="entry name" value="GTPase_MnmE"/>
</dbReference>
<keyword evidence="2 10" id="KW-0963">Cytoplasm</keyword>
<evidence type="ECO:0000256" key="5">
    <source>
        <dbReference type="ARBA" id="ARBA00022741"/>
    </source>
</evidence>
<keyword evidence="5 10" id="KW-0547">Nucleotide-binding</keyword>
<dbReference type="Gene3D" id="1.20.120.430">
    <property type="entry name" value="tRNA modification GTPase MnmE domain 2"/>
    <property type="match status" value="1"/>
</dbReference>
<evidence type="ECO:0000256" key="3">
    <source>
        <dbReference type="ARBA" id="ARBA00022694"/>
    </source>
</evidence>
<dbReference type="InterPro" id="IPR025867">
    <property type="entry name" value="MnmE_helical"/>
</dbReference>
<dbReference type="EC" id="3.6.-.-" evidence="10"/>
<evidence type="ECO:0000256" key="7">
    <source>
        <dbReference type="ARBA" id="ARBA00022842"/>
    </source>
</evidence>
<name>A0A3D8INP7_9HELI</name>
<evidence type="ECO:0000256" key="10">
    <source>
        <dbReference type="HAMAP-Rule" id="MF_00379"/>
    </source>
</evidence>
<evidence type="ECO:0000256" key="8">
    <source>
        <dbReference type="ARBA" id="ARBA00022958"/>
    </source>
</evidence>
<comment type="cofactor">
    <cofactor evidence="10">
        <name>K(+)</name>
        <dbReference type="ChEBI" id="CHEBI:29103"/>
    </cofactor>
    <text evidence="10">Binds 1 potassium ion per subunit.</text>
</comment>
<dbReference type="CDD" id="cd04164">
    <property type="entry name" value="trmE"/>
    <property type="match status" value="1"/>
</dbReference>
<dbReference type="GO" id="GO:0030488">
    <property type="term" value="P:tRNA methylation"/>
    <property type="evidence" value="ECO:0007669"/>
    <property type="project" value="TreeGrafter"/>
</dbReference>
<feature type="domain" description="TrmE-type G" evidence="12">
    <location>
        <begin position="215"/>
        <end position="393"/>
    </location>
</feature>
<reference evidence="13 14" key="1">
    <citation type="submission" date="2018-04" db="EMBL/GenBank/DDBJ databases">
        <title>Novel Campyloabacter and Helicobacter Species and Strains.</title>
        <authorList>
            <person name="Mannion A.J."/>
            <person name="Shen Z."/>
            <person name="Fox J.G."/>
        </authorList>
    </citation>
    <scope>NUCLEOTIDE SEQUENCE [LARGE SCALE GENOMIC DNA]</scope>
    <source>
        <strain evidence="13 14">MIT 12-6600</strain>
    </source>
</reference>
<dbReference type="Pfam" id="PF01926">
    <property type="entry name" value="MMR_HSR1"/>
    <property type="match status" value="1"/>
</dbReference>
<gene>
    <name evidence="10" type="primary">mnmE</name>
    <name evidence="10" type="synonym">trmE</name>
    <name evidence="13" type="ORF">CQA54_06575</name>
</gene>
<dbReference type="InterPro" id="IPR027368">
    <property type="entry name" value="MnmE_dom2"/>
</dbReference>
<evidence type="ECO:0000256" key="2">
    <source>
        <dbReference type="ARBA" id="ARBA00022490"/>
    </source>
</evidence>
<dbReference type="CDD" id="cd14858">
    <property type="entry name" value="TrmE_N"/>
    <property type="match status" value="1"/>
</dbReference>
<feature type="binding site" evidence="10">
    <location>
        <position position="469"/>
    </location>
    <ligand>
        <name>(6S)-5-formyl-5,6,7,8-tetrahydrofolate</name>
        <dbReference type="ChEBI" id="CHEBI:57457"/>
    </ligand>
</feature>
<dbReference type="PANTHER" id="PTHR42714:SF2">
    <property type="entry name" value="TRNA MODIFICATION GTPASE GTPBP3, MITOCHONDRIAL"/>
    <property type="match status" value="1"/>
</dbReference>
<feature type="binding site" evidence="10">
    <location>
        <position position="244"/>
    </location>
    <ligand>
        <name>K(+)</name>
        <dbReference type="ChEBI" id="CHEBI:29103"/>
    </ligand>
</feature>
<dbReference type="RefSeq" id="WP_115571317.1">
    <property type="nucleotide sequence ID" value="NZ_NXLT01000005.1"/>
</dbReference>
<evidence type="ECO:0000256" key="1">
    <source>
        <dbReference type="ARBA" id="ARBA00011043"/>
    </source>
</evidence>
<dbReference type="InterPro" id="IPR018948">
    <property type="entry name" value="GTP-bd_TrmE_N"/>
</dbReference>
<evidence type="ECO:0000256" key="6">
    <source>
        <dbReference type="ARBA" id="ARBA00022801"/>
    </source>
</evidence>
<dbReference type="Gene3D" id="3.40.50.300">
    <property type="entry name" value="P-loop containing nucleotide triphosphate hydrolases"/>
    <property type="match status" value="1"/>
</dbReference>
<dbReference type="PANTHER" id="PTHR42714">
    <property type="entry name" value="TRNA MODIFICATION GTPASE GTPBP3"/>
    <property type="match status" value="1"/>
</dbReference>
<evidence type="ECO:0000256" key="9">
    <source>
        <dbReference type="ARBA" id="ARBA00023134"/>
    </source>
</evidence>
<comment type="subcellular location">
    <subcellularLocation>
        <location evidence="10">Cytoplasm</location>
    </subcellularLocation>
</comment>
<dbReference type="InterPro" id="IPR031168">
    <property type="entry name" value="G_TrmE"/>
</dbReference>
<evidence type="ECO:0000313" key="14">
    <source>
        <dbReference type="Proteomes" id="UP000256514"/>
    </source>
</evidence>
<feature type="binding site" evidence="10">
    <location>
        <begin position="269"/>
        <end position="272"/>
    </location>
    <ligand>
        <name>GTP</name>
        <dbReference type="ChEBI" id="CHEBI:37565"/>
    </ligand>
</feature>
<feature type="binding site" evidence="10">
    <location>
        <begin position="225"/>
        <end position="230"/>
    </location>
    <ligand>
        <name>GTP</name>
        <dbReference type="ChEBI" id="CHEBI:37565"/>
    </ligand>
</feature>
<evidence type="ECO:0000256" key="11">
    <source>
        <dbReference type="RuleBase" id="RU003313"/>
    </source>
</evidence>
<feature type="binding site" evidence="10">
    <location>
        <position position="246"/>
    </location>
    <ligand>
        <name>K(+)</name>
        <dbReference type="ChEBI" id="CHEBI:29103"/>
    </ligand>
</feature>
<feature type="binding site" evidence="10">
    <location>
        <position position="23"/>
    </location>
    <ligand>
        <name>(6S)-5-formyl-5,6,7,8-tetrahydrofolate</name>
        <dbReference type="ChEBI" id="CHEBI:57457"/>
    </ligand>
</feature>
<dbReference type="Pfam" id="PF10396">
    <property type="entry name" value="TrmE_N"/>
    <property type="match status" value="1"/>
</dbReference>
<protein>
    <recommendedName>
        <fullName evidence="10">tRNA modification GTPase MnmE</fullName>
        <ecNumber evidence="10">3.6.-.-</ecNumber>
    </recommendedName>
</protein>
<feature type="binding site" evidence="10">
    <location>
        <position position="249"/>
    </location>
    <ligand>
        <name>K(+)</name>
        <dbReference type="ChEBI" id="CHEBI:29103"/>
    </ligand>
</feature>
<evidence type="ECO:0000256" key="4">
    <source>
        <dbReference type="ARBA" id="ARBA00022723"/>
    </source>
</evidence>
<dbReference type="AlphaFoldDB" id="A0A3D8INP7"/>
<evidence type="ECO:0000313" key="13">
    <source>
        <dbReference type="EMBL" id="RDU66620.1"/>
    </source>
</evidence>
<dbReference type="Proteomes" id="UP000256514">
    <property type="component" value="Unassembled WGS sequence"/>
</dbReference>
<proteinExistence type="inferred from homology"/>
<feature type="binding site" evidence="10">
    <location>
        <position position="250"/>
    </location>
    <ligand>
        <name>Mg(2+)</name>
        <dbReference type="ChEBI" id="CHEBI:18420"/>
    </ligand>
</feature>
<evidence type="ECO:0000259" key="12">
    <source>
        <dbReference type="PROSITE" id="PS51709"/>
    </source>
</evidence>
<sequence>MQLDSTIVGISTASGVGAIAIVRLSGARALEITLTLSKRTTLIPRHATLSYVYDNASNPIDQAILLYFQAPKSYSGEDICEIHCHGGAVCARLVVERALELGAVCARSGEFTKRAFLNGRIDLAQAQAIAGIINAQSASATQILVRQLQGEVSAFVHKVCDQLIELLAYSEANIDYSEDLDEDTSLAMQQKLEALSHTLQVVYQDSMHRVGLVEGFRLCIVGKPNVGKSSLLNALLAFDRAIISPIAGTTRDTIEESLYIHGTLVRLIDTAGIHHSDDTIEQIGIERSIAAMEQSNIIIALFDASRALDSEDYAILEILQTQKDAQVLMVLNKCDMPKALDTQSQALLTQTLHALPHQASSEVIEISSKCGKDEAFTHLNPHKILDAIGHVLDNEQKHDALVLSSSYQITQITATINALNQAALKLESGELELFSFHINECIKAISAISRPYEYTQMLDVMFGAFCLGK</sequence>
<dbReference type="FunFam" id="3.40.50.300:FF:001376">
    <property type="entry name" value="tRNA modification GTPase MnmE"/>
    <property type="match status" value="1"/>
</dbReference>
<comment type="function">
    <text evidence="10">Exhibits a very high intrinsic GTPase hydrolysis rate. Involved in the addition of a carboxymethylaminomethyl (cmnm) group at the wobble position (U34) of certain tRNAs, forming tRNA-cmnm(5)s(2)U34.</text>
</comment>
<keyword evidence="7 10" id="KW-0460">Magnesium</keyword>
<comment type="similarity">
    <text evidence="1 10 11">Belongs to the TRAFAC class TrmE-Era-EngA-EngB-Septin-like GTPase superfamily. TrmE GTPase family.</text>
</comment>
<dbReference type="InterPro" id="IPR005225">
    <property type="entry name" value="Small_GTP-bd"/>
</dbReference>
<dbReference type="NCBIfam" id="TIGR00231">
    <property type="entry name" value="small_GTP"/>
    <property type="match status" value="1"/>
</dbReference>
<dbReference type="GO" id="GO:0005525">
    <property type="term" value="F:GTP binding"/>
    <property type="evidence" value="ECO:0007669"/>
    <property type="project" value="UniProtKB-UniRule"/>
</dbReference>
<feature type="binding site" evidence="10">
    <location>
        <position position="225"/>
    </location>
    <ligand>
        <name>K(+)</name>
        <dbReference type="ChEBI" id="CHEBI:29103"/>
    </ligand>
</feature>
<keyword evidence="3 10" id="KW-0819">tRNA processing</keyword>
<dbReference type="EMBL" id="NXLT01000005">
    <property type="protein sequence ID" value="RDU66620.1"/>
    <property type="molecule type" value="Genomic_DNA"/>
</dbReference>
<keyword evidence="6 10" id="KW-0378">Hydrolase</keyword>
<dbReference type="GO" id="GO:0005829">
    <property type="term" value="C:cytosol"/>
    <property type="evidence" value="ECO:0007669"/>
    <property type="project" value="TreeGrafter"/>
</dbReference>
<keyword evidence="14" id="KW-1185">Reference proteome</keyword>
<dbReference type="NCBIfam" id="TIGR00450">
    <property type="entry name" value="mnmE_trmE_thdF"/>
    <property type="match status" value="1"/>
</dbReference>
<dbReference type="InterPro" id="IPR027266">
    <property type="entry name" value="TrmE/GcvT-like"/>
</dbReference>
<keyword evidence="4 10" id="KW-0479">Metal-binding</keyword>
<dbReference type="Pfam" id="PF12631">
    <property type="entry name" value="MnmE_helical"/>
    <property type="match status" value="1"/>
</dbReference>
<feature type="binding site" evidence="10">
    <location>
        <position position="229"/>
    </location>
    <ligand>
        <name>Mg(2+)</name>
        <dbReference type="ChEBI" id="CHEBI:18420"/>
    </ligand>
</feature>
<dbReference type="Gene3D" id="3.30.1360.120">
    <property type="entry name" value="Probable tRNA modification gtpase trme, domain 1"/>
    <property type="match status" value="1"/>
</dbReference>
<dbReference type="InterPro" id="IPR027417">
    <property type="entry name" value="P-loop_NTPase"/>
</dbReference>
<comment type="caution">
    <text evidence="13">The sequence shown here is derived from an EMBL/GenBank/DDBJ whole genome shotgun (WGS) entry which is preliminary data.</text>
</comment>
<dbReference type="GO" id="GO:0003924">
    <property type="term" value="F:GTPase activity"/>
    <property type="evidence" value="ECO:0007669"/>
    <property type="project" value="UniProtKB-UniRule"/>
</dbReference>